<evidence type="ECO:0000256" key="2">
    <source>
        <dbReference type="ARBA" id="ARBA00022692"/>
    </source>
</evidence>
<evidence type="ECO:0000259" key="6">
    <source>
        <dbReference type="PROSITE" id="PS50850"/>
    </source>
</evidence>
<dbReference type="RefSeq" id="XP_019931026.3">
    <property type="nucleotide sequence ID" value="XM_020075467.3"/>
</dbReference>
<keyword evidence="8" id="KW-1185">Reference proteome</keyword>
<dbReference type="CDD" id="cd17317">
    <property type="entry name" value="MFS_SLC22"/>
    <property type="match status" value="1"/>
</dbReference>
<feature type="transmembrane region" description="Helical" evidence="5">
    <location>
        <begin position="381"/>
        <end position="402"/>
    </location>
</feature>
<evidence type="ECO:0000256" key="1">
    <source>
        <dbReference type="ARBA" id="ARBA00004141"/>
    </source>
</evidence>
<feature type="transmembrane region" description="Helical" evidence="5">
    <location>
        <begin position="236"/>
        <end position="254"/>
    </location>
</feature>
<reference evidence="8" key="1">
    <citation type="journal article" date="2015" name="Proc. Natl. Acad. Sci. U.S.A.">
        <title>Genome sequence of the Asian Tiger mosquito, Aedes albopictus, reveals insights into its biology, genetics, and evolution.</title>
        <authorList>
            <person name="Chen X.G."/>
            <person name="Jiang X."/>
            <person name="Gu J."/>
            <person name="Xu M."/>
            <person name="Wu Y."/>
            <person name="Deng Y."/>
            <person name="Zhang C."/>
            <person name="Bonizzoni M."/>
            <person name="Dermauw W."/>
            <person name="Vontas J."/>
            <person name="Armbruster P."/>
            <person name="Huang X."/>
            <person name="Yang Y."/>
            <person name="Zhang H."/>
            <person name="He W."/>
            <person name="Peng H."/>
            <person name="Liu Y."/>
            <person name="Wu K."/>
            <person name="Chen J."/>
            <person name="Lirakis M."/>
            <person name="Topalis P."/>
            <person name="Van Leeuwen T."/>
            <person name="Hall A.B."/>
            <person name="Jiang X."/>
            <person name="Thorpe C."/>
            <person name="Mueller R.L."/>
            <person name="Sun C."/>
            <person name="Waterhouse R.M."/>
            <person name="Yan G."/>
            <person name="Tu Z.J."/>
            <person name="Fang X."/>
            <person name="James A.A."/>
        </authorList>
    </citation>
    <scope>NUCLEOTIDE SEQUENCE [LARGE SCALE GENOMIC DNA]</scope>
    <source>
        <strain evidence="8">Foshan</strain>
    </source>
</reference>
<keyword evidence="4 5" id="KW-0472">Membrane</keyword>
<dbReference type="InterPro" id="IPR005829">
    <property type="entry name" value="Sugar_transporter_CS"/>
</dbReference>
<accession>A0ABM1Y1B4</accession>
<feature type="transmembrane region" description="Helical" evidence="5">
    <location>
        <begin position="260"/>
        <end position="278"/>
    </location>
</feature>
<comment type="subcellular location">
    <subcellularLocation>
        <location evidence="1">Membrane</location>
        <topology evidence="1">Multi-pass membrane protein</topology>
    </subcellularLocation>
</comment>
<feature type="transmembrane region" description="Helical" evidence="5">
    <location>
        <begin position="348"/>
        <end position="369"/>
    </location>
</feature>
<feature type="transmembrane region" description="Helical" evidence="5">
    <location>
        <begin position="469"/>
        <end position="488"/>
    </location>
</feature>
<feature type="domain" description="Major facilitator superfamily (MFS) profile" evidence="6">
    <location>
        <begin position="93"/>
        <end position="522"/>
    </location>
</feature>
<sequence length="549" mass="61100">MPKSEDDIDLDGVLNEIGQFGRFQIRQYGLMVIPIILNAFFTLSYVFTAGNLNYRCEVPGCDNGPNAVYHPGWLNNTVPFKHGIPAQCERFRPISNASLDNLLCDADEFDQTSIIGCDSFIYEDDEVTIVNDFNITCPNNDWKLTLVGTINNVGQFVALPIAGYISDRFGRRLVLLLSVAGSAIFGVIRSFAASYEMFIALEFLDPLIGSTMYTTAFVLALELVGPKMRVTGNNIISCAFSFAEAGLGLLAMLLKNWRHLLRALYIPGIVSLPFLWMTTESVRWLLSKGQREKAFDVLKKAAKMNGKTLSPAAIDSFCPVSDNESRSEMLENNNFFNLLTNAFKNRRLILRVANCSFCWLTNVLVYFGLSLNSVTLAGDKYLNFILVSLVELPGFLIMQLILDRVGRRITLCTTMILCGLFCFLSEFIPTGNHWLSLILFLVSKMAITMSFGTLYIYTVEIFPTNLRQSLLSVCSMFGRIGSMVAPQTPLLAKIWAPLPMVIFGSIGIASGLAILEFPETLNTQLPNTVEEAMNMKTEDEGNKGRERLA</sequence>
<feature type="transmembrane region" description="Helical" evidence="5">
    <location>
        <begin position="434"/>
        <end position="457"/>
    </location>
</feature>
<proteinExistence type="predicted"/>
<dbReference type="GeneID" id="109621447"/>
<feature type="transmembrane region" description="Helical" evidence="5">
    <location>
        <begin position="409"/>
        <end position="428"/>
    </location>
</feature>
<feature type="transmembrane region" description="Helical" evidence="5">
    <location>
        <begin position="207"/>
        <end position="224"/>
    </location>
</feature>
<protein>
    <recommendedName>
        <fullName evidence="6">Major facilitator superfamily (MFS) profile domain-containing protein</fullName>
    </recommendedName>
</protein>
<evidence type="ECO:0000313" key="8">
    <source>
        <dbReference type="Proteomes" id="UP000069940"/>
    </source>
</evidence>
<dbReference type="Gene3D" id="1.20.1250.20">
    <property type="entry name" value="MFS general substrate transporter like domains"/>
    <property type="match status" value="1"/>
</dbReference>
<evidence type="ECO:0000256" key="3">
    <source>
        <dbReference type="ARBA" id="ARBA00022989"/>
    </source>
</evidence>
<dbReference type="Proteomes" id="UP000069940">
    <property type="component" value="Unassembled WGS sequence"/>
</dbReference>
<reference evidence="7" key="2">
    <citation type="submission" date="2025-05" db="UniProtKB">
        <authorList>
            <consortium name="EnsemblMetazoa"/>
        </authorList>
    </citation>
    <scope>IDENTIFICATION</scope>
    <source>
        <strain evidence="7">Foshan</strain>
    </source>
</reference>
<organism evidence="7 8">
    <name type="scientific">Aedes albopictus</name>
    <name type="common">Asian tiger mosquito</name>
    <name type="synonym">Stegomyia albopicta</name>
    <dbReference type="NCBI Taxonomy" id="7160"/>
    <lineage>
        <taxon>Eukaryota</taxon>
        <taxon>Metazoa</taxon>
        <taxon>Ecdysozoa</taxon>
        <taxon>Arthropoda</taxon>
        <taxon>Hexapoda</taxon>
        <taxon>Insecta</taxon>
        <taxon>Pterygota</taxon>
        <taxon>Neoptera</taxon>
        <taxon>Endopterygota</taxon>
        <taxon>Diptera</taxon>
        <taxon>Nematocera</taxon>
        <taxon>Culicoidea</taxon>
        <taxon>Culicidae</taxon>
        <taxon>Culicinae</taxon>
        <taxon>Aedini</taxon>
        <taxon>Aedes</taxon>
        <taxon>Stegomyia</taxon>
    </lineage>
</organism>
<keyword evidence="2 5" id="KW-0812">Transmembrane</keyword>
<dbReference type="InterPro" id="IPR036259">
    <property type="entry name" value="MFS_trans_sf"/>
</dbReference>
<dbReference type="PANTHER" id="PTHR24064">
    <property type="entry name" value="SOLUTE CARRIER FAMILY 22 MEMBER"/>
    <property type="match status" value="1"/>
</dbReference>
<feature type="transmembrane region" description="Helical" evidence="5">
    <location>
        <begin position="494"/>
        <end position="515"/>
    </location>
</feature>
<dbReference type="SUPFAM" id="SSF103473">
    <property type="entry name" value="MFS general substrate transporter"/>
    <property type="match status" value="1"/>
</dbReference>
<dbReference type="EnsemblMetazoa" id="AALFPA23_004768.R5912">
    <property type="protein sequence ID" value="AALFPA23_004768.P5912"/>
    <property type="gene ID" value="AALFPA23_004768"/>
</dbReference>
<feature type="transmembrane region" description="Helical" evidence="5">
    <location>
        <begin position="173"/>
        <end position="195"/>
    </location>
</feature>
<evidence type="ECO:0000313" key="7">
    <source>
        <dbReference type="EnsemblMetazoa" id="AALFPA23_004768.P5912"/>
    </source>
</evidence>
<dbReference type="Pfam" id="PF07690">
    <property type="entry name" value="MFS_1"/>
    <property type="match status" value="1"/>
</dbReference>
<feature type="transmembrane region" description="Helical" evidence="5">
    <location>
        <begin position="28"/>
        <end position="47"/>
    </location>
</feature>
<evidence type="ECO:0000256" key="4">
    <source>
        <dbReference type="ARBA" id="ARBA00023136"/>
    </source>
</evidence>
<dbReference type="PROSITE" id="PS00216">
    <property type="entry name" value="SUGAR_TRANSPORT_1"/>
    <property type="match status" value="1"/>
</dbReference>
<dbReference type="InterPro" id="IPR020846">
    <property type="entry name" value="MFS_dom"/>
</dbReference>
<keyword evidence="3 5" id="KW-1133">Transmembrane helix</keyword>
<dbReference type="InterPro" id="IPR011701">
    <property type="entry name" value="MFS"/>
</dbReference>
<dbReference type="PROSITE" id="PS50850">
    <property type="entry name" value="MFS"/>
    <property type="match status" value="1"/>
</dbReference>
<evidence type="ECO:0000256" key="5">
    <source>
        <dbReference type="SAM" id="Phobius"/>
    </source>
</evidence>
<name>A0ABM1Y1B4_AEDAL</name>